<feature type="domain" description="Citrate transporter-like" evidence="8">
    <location>
        <begin position="52"/>
        <end position="389"/>
    </location>
</feature>
<feature type="transmembrane region" description="Helical" evidence="7">
    <location>
        <begin position="372"/>
        <end position="389"/>
    </location>
</feature>
<dbReference type="PANTHER" id="PTHR43652">
    <property type="entry name" value="BASIC AMINO ACID ANTIPORTER YFCC-RELATED"/>
    <property type="match status" value="1"/>
</dbReference>
<feature type="transmembrane region" description="Helical" evidence="7">
    <location>
        <begin position="256"/>
        <end position="275"/>
    </location>
</feature>
<feature type="transmembrane region" description="Helical" evidence="7">
    <location>
        <begin position="65"/>
        <end position="85"/>
    </location>
</feature>
<evidence type="ECO:0000256" key="5">
    <source>
        <dbReference type="ARBA" id="ARBA00022989"/>
    </source>
</evidence>
<dbReference type="PROSITE" id="PS01271">
    <property type="entry name" value="NA_SULFATE"/>
    <property type="match status" value="1"/>
</dbReference>
<dbReference type="AlphaFoldDB" id="C9LRL1"/>
<keyword evidence="5 7" id="KW-1133">Transmembrane helix</keyword>
<gene>
    <name evidence="9" type="ORF">SELSPUOL_00077</name>
</gene>
<organism evidence="9 10">
    <name type="scientific">Selenomonas sputigena (strain ATCC 35185 / DSM 20758 / CCUG 44933 / VPI D19B-28)</name>
    <dbReference type="NCBI Taxonomy" id="546271"/>
    <lineage>
        <taxon>Bacteria</taxon>
        <taxon>Bacillati</taxon>
        <taxon>Bacillota</taxon>
        <taxon>Negativicutes</taxon>
        <taxon>Selenomonadales</taxon>
        <taxon>Selenomonadaceae</taxon>
        <taxon>Selenomonas</taxon>
    </lineage>
</organism>
<feature type="transmembrane region" description="Helical" evidence="7">
    <location>
        <begin position="168"/>
        <end position="188"/>
    </location>
</feature>
<evidence type="ECO:0000256" key="6">
    <source>
        <dbReference type="ARBA" id="ARBA00023136"/>
    </source>
</evidence>
<dbReference type="EMBL" id="ACKP02000002">
    <property type="protein sequence ID" value="EEX78477.1"/>
    <property type="molecule type" value="Genomic_DNA"/>
</dbReference>
<name>C9LRL1_SELS3</name>
<keyword evidence="6 7" id="KW-0472">Membrane</keyword>
<proteinExistence type="predicted"/>
<evidence type="ECO:0000256" key="2">
    <source>
        <dbReference type="ARBA" id="ARBA00022448"/>
    </source>
</evidence>
<protein>
    <submittedName>
        <fullName evidence="9">Transporter, DASS family</fullName>
    </submittedName>
</protein>
<dbReference type="CDD" id="cd01115">
    <property type="entry name" value="SLC13_permease"/>
    <property type="match status" value="1"/>
</dbReference>
<evidence type="ECO:0000256" key="1">
    <source>
        <dbReference type="ARBA" id="ARBA00004141"/>
    </source>
</evidence>
<dbReference type="InterPro" id="IPR031312">
    <property type="entry name" value="Na/sul_symport_CS"/>
</dbReference>
<comment type="subcellular location">
    <subcellularLocation>
        <location evidence="1">Membrane</location>
        <topology evidence="1">Multi-pass membrane protein</topology>
    </subcellularLocation>
</comment>
<feature type="transmembrane region" description="Helical" evidence="7">
    <location>
        <begin position="433"/>
        <end position="453"/>
    </location>
</feature>
<evidence type="ECO:0000256" key="7">
    <source>
        <dbReference type="SAM" id="Phobius"/>
    </source>
</evidence>
<accession>C9LRL1</accession>
<dbReference type="GO" id="GO:0005886">
    <property type="term" value="C:plasma membrane"/>
    <property type="evidence" value="ECO:0007669"/>
    <property type="project" value="TreeGrafter"/>
</dbReference>
<keyword evidence="2" id="KW-0813">Transport</keyword>
<keyword evidence="3 7" id="KW-0812">Transmembrane</keyword>
<dbReference type="InterPro" id="IPR051679">
    <property type="entry name" value="DASS-Related_Transporters"/>
</dbReference>
<evidence type="ECO:0000259" key="8">
    <source>
        <dbReference type="Pfam" id="PF03600"/>
    </source>
</evidence>
<dbReference type="NCBIfam" id="TIGR00785">
    <property type="entry name" value="dass"/>
    <property type="match status" value="1"/>
</dbReference>
<keyword evidence="4" id="KW-0677">Repeat</keyword>
<evidence type="ECO:0000256" key="3">
    <source>
        <dbReference type="ARBA" id="ARBA00022692"/>
    </source>
</evidence>
<dbReference type="InterPro" id="IPR001898">
    <property type="entry name" value="SLC13A/DASS"/>
</dbReference>
<dbReference type="Pfam" id="PF03600">
    <property type="entry name" value="CitMHS"/>
    <property type="match status" value="1"/>
</dbReference>
<feature type="transmembrane region" description="Helical" evidence="7">
    <location>
        <begin position="130"/>
        <end position="156"/>
    </location>
</feature>
<dbReference type="eggNOG" id="COG1055">
    <property type="taxonomic scope" value="Bacteria"/>
</dbReference>
<feature type="transmembrane region" description="Helical" evidence="7">
    <location>
        <begin position="92"/>
        <end position="110"/>
    </location>
</feature>
<evidence type="ECO:0000313" key="9">
    <source>
        <dbReference type="EMBL" id="EEX78477.1"/>
    </source>
</evidence>
<dbReference type="GO" id="GO:0022857">
    <property type="term" value="F:transmembrane transporter activity"/>
    <property type="evidence" value="ECO:0007669"/>
    <property type="project" value="InterPro"/>
</dbReference>
<comment type="caution">
    <text evidence="9">The sequence shown here is derived from an EMBL/GenBank/DDBJ whole genome shotgun (WGS) entry which is preliminary data.</text>
</comment>
<dbReference type="PANTHER" id="PTHR43652:SF1">
    <property type="entry name" value="RESPONSE REGULATOR"/>
    <property type="match status" value="1"/>
</dbReference>
<reference evidence="9 10" key="1">
    <citation type="submission" date="2009-09" db="EMBL/GenBank/DDBJ databases">
        <authorList>
            <person name="Weinstock G."/>
            <person name="Sodergren E."/>
            <person name="Clifton S."/>
            <person name="Fulton L."/>
            <person name="Fulton B."/>
            <person name="Courtney L."/>
            <person name="Fronick C."/>
            <person name="Harrison M."/>
            <person name="Strong C."/>
            <person name="Farmer C."/>
            <person name="Delahaunty K."/>
            <person name="Markovic C."/>
            <person name="Hall O."/>
            <person name="Minx P."/>
            <person name="Tomlinson C."/>
            <person name="Mitreva M."/>
            <person name="Nelson J."/>
            <person name="Hou S."/>
            <person name="Wollam A."/>
            <person name="Pepin K.H."/>
            <person name="Johnson M."/>
            <person name="Bhonagiri V."/>
            <person name="Nash W.E."/>
            <person name="Warren W."/>
            <person name="Chinwalla A."/>
            <person name="Mardis E.R."/>
            <person name="Wilson R.K."/>
        </authorList>
    </citation>
    <scope>NUCLEOTIDE SEQUENCE [LARGE SCALE GENOMIC DNA]</scope>
    <source>
        <strain evidence="10">ATCC 35185 / DSM 20758 / VPI D19B-28</strain>
    </source>
</reference>
<dbReference type="Proteomes" id="UP000003505">
    <property type="component" value="Unassembled WGS sequence"/>
</dbReference>
<dbReference type="InterPro" id="IPR004680">
    <property type="entry name" value="Cit_transptr-like_dom"/>
</dbReference>
<feature type="transmembrane region" description="Helical" evidence="7">
    <location>
        <begin position="347"/>
        <end position="365"/>
    </location>
</feature>
<feature type="transmembrane region" description="Helical" evidence="7">
    <location>
        <begin position="395"/>
        <end position="412"/>
    </location>
</feature>
<sequence>MGFPDQAGYVQKKQKDIITQKSVPEDVHFKRGDDKKMDAATLTLVVLGIAAFFFATEIIPLAVTAMGAAIALGFLGVLTPAEVFAGLSNSTVVLFAGMFVIGAAMFQTGLAQKIGVEVVKKSGTDEKRLMVALMVITIGLSSVSSNTATVACLIPVVMQICAAARLPVAPQLMALAIAANVGGTITMIGTPPNILMSATLDANGLTSFGFFEFAWIGIPLSIIGVLYMVFIGSRLCPHTMSESEMDDKSSEAPKDARKMIICAAILIATVIAMVLEKQIHVPMQTSAIVGALTCVLTGCVSEKQAYQGIDWTTIFLFAGMLPLAKAMDTSGAGKLIAHSVLDLIGTHPAPMLIVVSMFLLSCGLTQFMSNTASSALLAPIGISIAQSIGVSPHPVLMAIGIAASCAFTTPVATPPNTLVLGPGKFRFMDYVKIGVPLAVLSLITCAVIIPVVWPF</sequence>
<feature type="transmembrane region" description="Helical" evidence="7">
    <location>
        <begin position="39"/>
        <end position="59"/>
    </location>
</feature>
<evidence type="ECO:0000256" key="4">
    <source>
        <dbReference type="ARBA" id="ARBA00022737"/>
    </source>
</evidence>
<evidence type="ECO:0000313" key="10">
    <source>
        <dbReference type="Proteomes" id="UP000003505"/>
    </source>
</evidence>
<feature type="transmembrane region" description="Helical" evidence="7">
    <location>
        <begin position="208"/>
        <end position="235"/>
    </location>
</feature>